<gene>
    <name evidence="1" type="ORF">ACOLOM_LOCUS12473</name>
</gene>
<feature type="non-terminal residue" evidence="1">
    <location>
        <position position="1"/>
    </location>
</feature>
<reference evidence="1" key="1">
    <citation type="submission" date="2021-06" db="EMBL/GenBank/DDBJ databases">
        <authorList>
            <person name="Kallberg Y."/>
            <person name="Tangrot J."/>
            <person name="Rosling A."/>
        </authorList>
    </citation>
    <scope>NUCLEOTIDE SEQUENCE</scope>
    <source>
        <strain evidence="1">CL356</strain>
    </source>
</reference>
<dbReference type="EMBL" id="CAJVPT010050739">
    <property type="protein sequence ID" value="CAG8746503.1"/>
    <property type="molecule type" value="Genomic_DNA"/>
</dbReference>
<feature type="non-terminal residue" evidence="1">
    <location>
        <position position="180"/>
    </location>
</feature>
<organism evidence="1 2">
    <name type="scientific">Acaulospora colombiana</name>
    <dbReference type="NCBI Taxonomy" id="27376"/>
    <lineage>
        <taxon>Eukaryota</taxon>
        <taxon>Fungi</taxon>
        <taxon>Fungi incertae sedis</taxon>
        <taxon>Mucoromycota</taxon>
        <taxon>Glomeromycotina</taxon>
        <taxon>Glomeromycetes</taxon>
        <taxon>Diversisporales</taxon>
        <taxon>Acaulosporaceae</taxon>
        <taxon>Acaulospora</taxon>
    </lineage>
</organism>
<proteinExistence type="predicted"/>
<sequence length="180" mass="21031">SVGKYIKVKGDLDIPKMSTFESINNPIYDLKEYEKTLESYEKDEYSYLGQYYTKNFFLNTRLAPAHPLLQYASPTNHQLPKIKNIQYNTKVVDSINKKRQNPLSIDSEICVITTDEGRAYSVKACVVGWMVDVNMRLAQEFDLFQRKPFTEGYIAIIKPKKEKSLDHCLTEEQYKIQRKL</sequence>
<accession>A0ACA9QDN1</accession>
<evidence type="ECO:0000313" key="1">
    <source>
        <dbReference type="EMBL" id="CAG8746503.1"/>
    </source>
</evidence>
<evidence type="ECO:0000313" key="2">
    <source>
        <dbReference type="Proteomes" id="UP000789525"/>
    </source>
</evidence>
<dbReference type="Proteomes" id="UP000789525">
    <property type="component" value="Unassembled WGS sequence"/>
</dbReference>
<name>A0ACA9QDN1_9GLOM</name>
<keyword evidence="2" id="KW-1185">Reference proteome</keyword>
<protein>
    <submittedName>
        <fullName evidence="1">3733_t:CDS:1</fullName>
    </submittedName>
</protein>
<comment type="caution">
    <text evidence="1">The sequence shown here is derived from an EMBL/GenBank/DDBJ whole genome shotgun (WGS) entry which is preliminary data.</text>
</comment>